<dbReference type="EMBL" id="LQZT01000050">
    <property type="protein sequence ID" value="OCW55527.1"/>
    <property type="molecule type" value="Genomic_DNA"/>
</dbReference>
<dbReference type="InterPro" id="IPR007325">
    <property type="entry name" value="KFase/CYL"/>
</dbReference>
<protein>
    <submittedName>
        <fullName evidence="1">Cyclase</fullName>
    </submittedName>
</protein>
<reference evidence="1 2" key="1">
    <citation type="submission" date="2015-12" db="EMBL/GenBank/DDBJ databases">
        <authorList>
            <person name="Shamseldin A."/>
            <person name="Moawad H."/>
            <person name="Abd El-Rahim W.M."/>
            <person name="Sadowsky M.J."/>
        </authorList>
    </citation>
    <scope>NUCLEOTIDE SEQUENCE [LARGE SCALE GENOMIC DNA]</scope>
    <source>
        <strain evidence="1 2">JC234</strain>
    </source>
</reference>
<dbReference type="AlphaFoldDB" id="A0A1C1YQ74"/>
<dbReference type="OrthoDB" id="9777007at2"/>
<dbReference type="InterPro" id="IPR006311">
    <property type="entry name" value="TAT_signal"/>
</dbReference>
<dbReference type="GO" id="GO:0019441">
    <property type="term" value="P:L-tryptophan catabolic process to kynurenine"/>
    <property type="evidence" value="ECO:0007669"/>
    <property type="project" value="InterPro"/>
</dbReference>
<name>A0A1C1YQ74_9HYPH</name>
<dbReference type="PANTHER" id="PTHR31118:SF12">
    <property type="entry name" value="CYCLASE-LIKE PROTEIN 2"/>
    <property type="match status" value="1"/>
</dbReference>
<dbReference type="Proteomes" id="UP000094795">
    <property type="component" value="Unassembled WGS sequence"/>
</dbReference>
<dbReference type="InterPro" id="IPR037175">
    <property type="entry name" value="KFase_sf"/>
</dbReference>
<comment type="caution">
    <text evidence="1">The sequence shown here is derived from an EMBL/GenBank/DDBJ whole genome shotgun (WGS) entry which is preliminary data.</text>
</comment>
<dbReference type="RefSeq" id="WP_066184301.1">
    <property type="nucleotide sequence ID" value="NZ_LQZT01000050.1"/>
</dbReference>
<organism evidence="1 2">
    <name type="scientific">Hoeflea olei</name>
    <dbReference type="NCBI Taxonomy" id="1480615"/>
    <lineage>
        <taxon>Bacteria</taxon>
        <taxon>Pseudomonadati</taxon>
        <taxon>Pseudomonadota</taxon>
        <taxon>Alphaproteobacteria</taxon>
        <taxon>Hyphomicrobiales</taxon>
        <taxon>Rhizobiaceae</taxon>
        <taxon>Hoeflea</taxon>
    </lineage>
</organism>
<dbReference type="SUPFAM" id="SSF102198">
    <property type="entry name" value="Putative cyclase"/>
    <property type="match status" value="1"/>
</dbReference>
<evidence type="ECO:0000313" key="1">
    <source>
        <dbReference type="EMBL" id="OCW55527.1"/>
    </source>
</evidence>
<dbReference type="PROSITE" id="PS51318">
    <property type="entry name" value="TAT"/>
    <property type="match status" value="1"/>
</dbReference>
<proteinExistence type="predicted"/>
<dbReference type="PANTHER" id="PTHR31118">
    <property type="entry name" value="CYCLASE-LIKE PROTEIN 2"/>
    <property type="match status" value="1"/>
</dbReference>
<gene>
    <name evidence="1" type="ORF">AWJ14_05910</name>
</gene>
<evidence type="ECO:0000313" key="2">
    <source>
        <dbReference type="Proteomes" id="UP000094795"/>
    </source>
</evidence>
<dbReference type="Pfam" id="PF04199">
    <property type="entry name" value="Cyclase"/>
    <property type="match status" value="1"/>
</dbReference>
<sequence length="271" mass="28335">MCNACVINNVKASMLSRRDFFRASAAAGVAATAAGALSARPALAEASGKVVDLTYVLDSEFPTFDGKPGILFTENVNFDKSGYQIWELTIFEHSGTHIDAPLHFSKDGTSVAELDPQSLICPLCIVDIKAKAADDANAMVEPADIEAFVSAHGEIPQGACVAMNSGWQAKMGDASFRNDAEGNFAFPGFSKAATDLLMEMGAGAIGVDTLSLDPGNSADFAVHYSWLPSGRFGIENLANLDDLPATGATLFVGAPKHRNGTGGPARVMAMV</sequence>
<dbReference type="Gene3D" id="3.50.30.50">
    <property type="entry name" value="Putative cyclase"/>
    <property type="match status" value="1"/>
</dbReference>
<dbReference type="GO" id="GO:0004061">
    <property type="term" value="F:arylformamidase activity"/>
    <property type="evidence" value="ECO:0007669"/>
    <property type="project" value="InterPro"/>
</dbReference>
<accession>A0A1C1YQ74</accession>
<keyword evidence="2" id="KW-1185">Reference proteome</keyword>
<dbReference type="STRING" id="1480615.AWJ14_05910"/>